<dbReference type="Proteomes" id="UP000290287">
    <property type="component" value="Unassembled WGS sequence"/>
</dbReference>
<keyword evidence="2" id="KW-1185">Reference proteome</keyword>
<protein>
    <submittedName>
        <fullName evidence="1">Uncharacterized protein</fullName>
    </submittedName>
</protein>
<reference evidence="1 2" key="1">
    <citation type="submission" date="2017-10" db="EMBL/GenBank/DDBJ databases">
        <title>Nyctiphanis sp. nov., isolated from the stomach of the euphausiid Nyctiphanes simplex (Hansen, 1911) in the Gulf of California.</title>
        <authorList>
            <person name="Gomez-Gil B."/>
            <person name="Aguilar-Mendez M."/>
            <person name="Lopez-Cortes A."/>
            <person name="Gomez-Gutierrez J."/>
            <person name="Roque A."/>
            <person name="Lang E."/>
            <person name="Gonzalez-Castillo A."/>
        </authorList>
    </citation>
    <scope>NUCLEOTIDE SEQUENCE [LARGE SCALE GENOMIC DNA]</scope>
    <source>
        <strain evidence="1 2">CAIM 600</strain>
    </source>
</reference>
<accession>A0A4Q0YKG2</accession>
<dbReference type="RefSeq" id="WP_129123947.1">
    <property type="nucleotide sequence ID" value="NZ_PEIB01000039.1"/>
</dbReference>
<sequence length="137" mass="15138">MRHRELSKGPLDEKQLDQLASAILQHIFVIAASSCERVAEGEHTRISLSKGTIANMADTPPLSEANLHHVCLQLCRYQVFPAPTTPNNIDAVCLFSRVACQKDSLTFTLNNEVHRSMFSAPGISLRPKDSEPIRLSS</sequence>
<evidence type="ECO:0000313" key="1">
    <source>
        <dbReference type="EMBL" id="RXJ71222.1"/>
    </source>
</evidence>
<proteinExistence type="predicted"/>
<dbReference type="PROSITE" id="PS51257">
    <property type="entry name" value="PROKAR_LIPOPROTEIN"/>
    <property type="match status" value="1"/>
</dbReference>
<dbReference type="AlphaFoldDB" id="A0A4Q0YKG2"/>
<evidence type="ECO:0000313" key="2">
    <source>
        <dbReference type="Proteomes" id="UP000290287"/>
    </source>
</evidence>
<dbReference type="EMBL" id="PEIB01000039">
    <property type="protein sequence ID" value="RXJ71222.1"/>
    <property type="molecule type" value="Genomic_DNA"/>
</dbReference>
<comment type="caution">
    <text evidence="1">The sequence shown here is derived from an EMBL/GenBank/DDBJ whole genome shotgun (WGS) entry which is preliminary data.</text>
</comment>
<name>A0A4Q0YKG2_9GAMM</name>
<organism evidence="1 2">
    <name type="scientific">Veronia nyctiphanis</name>
    <dbReference type="NCBI Taxonomy" id="1278244"/>
    <lineage>
        <taxon>Bacteria</taxon>
        <taxon>Pseudomonadati</taxon>
        <taxon>Pseudomonadota</taxon>
        <taxon>Gammaproteobacteria</taxon>
        <taxon>Vibrionales</taxon>
        <taxon>Vibrionaceae</taxon>
        <taxon>Veronia</taxon>
    </lineage>
</organism>
<gene>
    <name evidence="1" type="ORF">CS022_21405</name>
</gene>